<evidence type="ECO:0000313" key="3">
    <source>
        <dbReference type="Proteomes" id="UP000574390"/>
    </source>
</evidence>
<feature type="non-terminal residue" evidence="2">
    <location>
        <position position="603"/>
    </location>
</feature>
<feature type="region of interest" description="Disordered" evidence="1">
    <location>
        <begin position="106"/>
        <end position="126"/>
    </location>
</feature>
<evidence type="ECO:0000256" key="1">
    <source>
        <dbReference type="SAM" id="MobiDB-lite"/>
    </source>
</evidence>
<organism evidence="2 3">
    <name type="scientific">Perkinsus olseni</name>
    <name type="common">Perkinsus atlanticus</name>
    <dbReference type="NCBI Taxonomy" id="32597"/>
    <lineage>
        <taxon>Eukaryota</taxon>
        <taxon>Sar</taxon>
        <taxon>Alveolata</taxon>
        <taxon>Perkinsozoa</taxon>
        <taxon>Perkinsea</taxon>
        <taxon>Perkinsida</taxon>
        <taxon>Perkinsidae</taxon>
        <taxon>Perkinsus</taxon>
    </lineage>
</organism>
<reference evidence="2 3" key="1">
    <citation type="submission" date="2020-04" db="EMBL/GenBank/DDBJ databases">
        <title>Perkinsus olseni comparative genomics.</title>
        <authorList>
            <person name="Bogema D.R."/>
        </authorList>
    </citation>
    <scope>NUCLEOTIDE SEQUENCE [LARGE SCALE GENOMIC DNA]</scope>
    <source>
        <strain evidence="2">ATCC PRA-205</strain>
    </source>
</reference>
<accession>A0A7J6TBL1</accession>
<proteinExistence type="predicted"/>
<dbReference type="Proteomes" id="UP000574390">
    <property type="component" value="Unassembled WGS sequence"/>
</dbReference>
<name>A0A7J6TBL1_PEROL</name>
<gene>
    <name evidence="2" type="ORF">FOZ62_025174</name>
</gene>
<comment type="caution">
    <text evidence="2">The sequence shown here is derived from an EMBL/GenBank/DDBJ whole genome shotgun (WGS) entry which is preliminary data.</text>
</comment>
<dbReference type="EMBL" id="JABANM010008400">
    <property type="protein sequence ID" value="KAF4742679.1"/>
    <property type="molecule type" value="Genomic_DNA"/>
</dbReference>
<evidence type="ECO:0000313" key="2">
    <source>
        <dbReference type="EMBL" id="KAF4742679.1"/>
    </source>
</evidence>
<sequence length="603" mass="65965">DRRPDEQQADTNNMKRGHATAYLMDSSDRGFFLLNLNHEVVDGPAYVVRPLISMMIVMSWVGVLLGSMQGCTTTKEEYKHHQGRGHDHLSISEAKKLALEEAILGQQQEQHGTDDDNTTNSANMSSNLPYTITAVHDNGTPLVGSQDDVNHARTCEVVVVLALSGDDLLWLRCVDGEWEYDGDITPNEPPTTTTTTTTTTEISRFGGLLHDCETLATVLNRYLVLRKSASTDIRLMTLIARTAAAAGGGGASGDQDGGDLCAIEISRSGPTYGVLKRKMMDEGWYIKYMIVHDYIVTGSLATRLPHLTLASSFTNTLSKSDSLSCSQLRVLLGVTSDHDDDDEEEGAAYYVVPWLGITDEQIPIAHAVEYYNVLKLLPTHHHKDAAYALLRKGGIPEARAAEAVKIGYDDDDDDDERAAMAITMKDKIKDITAYITPLLTKLIIPITKHEDGHDGGGGGGLMQQDDKKGDGDHCRFGIRGTGLEFTITHTGPGTGSPGGGNYLSGVYCGQELLHDDNDARRFLMDFFNTSLSYHHRQGPLLDELSTSISSPQSSAPLQCNRASTFLDMMIRQRVPLFYAHPAISSNITGCMLLQQQQPTDDEE</sequence>
<dbReference type="AlphaFoldDB" id="A0A7J6TBL1"/>
<protein>
    <submittedName>
        <fullName evidence="2">Uncharacterized protein</fullName>
    </submittedName>
</protein>